<dbReference type="Proteomes" id="UP001165960">
    <property type="component" value="Unassembled WGS sequence"/>
</dbReference>
<accession>A0ACC2SES8</accession>
<protein>
    <submittedName>
        <fullName evidence="1">Uncharacterized protein</fullName>
    </submittedName>
</protein>
<feature type="non-terminal residue" evidence="1">
    <location>
        <position position="1"/>
    </location>
</feature>
<evidence type="ECO:0000313" key="1">
    <source>
        <dbReference type="EMBL" id="KAJ9060803.1"/>
    </source>
</evidence>
<proteinExistence type="predicted"/>
<reference evidence="1" key="1">
    <citation type="submission" date="2022-04" db="EMBL/GenBank/DDBJ databases">
        <title>Genome of the entomopathogenic fungus Entomophthora muscae.</title>
        <authorList>
            <person name="Elya C."/>
            <person name="Lovett B.R."/>
            <person name="Lee E."/>
            <person name="Macias A.M."/>
            <person name="Hajek A.E."/>
            <person name="De Bivort B.L."/>
            <person name="Kasson M.T."/>
            <person name="De Fine Licht H.H."/>
            <person name="Stajich J.E."/>
        </authorList>
    </citation>
    <scope>NUCLEOTIDE SEQUENCE</scope>
    <source>
        <strain evidence="1">Berkeley</strain>
    </source>
</reference>
<sequence length="303" mass="32429">ANTGALESTLEALESNPDPPKTTQVTQSGQETSHLLNCIPELTSYSKTCQSPKDNSPNGHQIDDNLEPPKTQTYAEVAACLKEVKTKPIFNSANDHYQLPAFCPERVVQLNYSGDIVNSGSRTKHCHFYSPEQALPGSPALETLSQDPCPTSALSANLNPAKIKEENSHGIKTLAFYEPLVQTNLTVRIDNSPPLEPQAQERELNPEPGFPRAARPMDCGTTCPHFSGVEPPQADAEDDGPSSETDQAKEIIALSGVPITTPNGGNQATTISFMSLKSTPATNQEPTQGRGTGPQPGPMTTTL</sequence>
<keyword evidence="2" id="KW-1185">Reference proteome</keyword>
<comment type="caution">
    <text evidence="1">The sequence shown here is derived from an EMBL/GenBank/DDBJ whole genome shotgun (WGS) entry which is preliminary data.</text>
</comment>
<gene>
    <name evidence="1" type="ORF">DSO57_1026851</name>
</gene>
<evidence type="ECO:0000313" key="2">
    <source>
        <dbReference type="Proteomes" id="UP001165960"/>
    </source>
</evidence>
<name>A0ACC2SES8_9FUNG</name>
<organism evidence="1 2">
    <name type="scientific">Entomophthora muscae</name>
    <dbReference type="NCBI Taxonomy" id="34485"/>
    <lineage>
        <taxon>Eukaryota</taxon>
        <taxon>Fungi</taxon>
        <taxon>Fungi incertae sedis</taxon>
        <taxon>Zoopagomycota</taxon>
        <taxon>Entomophthoromycotina</taxon>
        <taxon>Entomophthoromycetes</taxon>
        <taxon>Entomophthorales</taxon>
        <taxon>Entomophthoraceae</taxon>
        <taxon>Entomophthora</taxon>
    </lineage>
</organism>
<dbReference type="EMBL" id="QTSX02005130">
    <property type="protein sequence ID" value="KAJ9060803.1"/>
    <property type="molecule type" value="Genomic_DNA"/>
</dbReference>